<reference evidence="1" key="1">
    <citation type="submission" date="2020-12" db="EMBL/GenBank/DDBJ databases">
        <authorList>
            <person name="Huq M.A."/>
        </authorList>
    </citation>
    <scope>NUCLEOTIDE SEQUENCE</scope>
    <source>
        <strain evidence="1">MAHUQ-46</strain>
    </source>
</reference>
<evidence type="ECO:0000313" key="2">
    <source>
        <dbReference type="Proteomes" id="UP000640274"/>
    </source>
</evidence>
<accession>A0A934MVP5</accession>
<protein>
    <recommendedName>
        <fullName evidence="3">KTSC domain-containing protein</fullName>
    </recommendedName>
</protein>
<keyword evidence="2" id="KW-1185">Reference proteome</keyword>
<evidence type="ECO:0008006" key="3">
    <source>
        <dbReference type="Google" id="ProtNLM"/>
    </source>
</evidence>
<proteinExistence type="predicted"/>
<dbReference type="EMBL" id="JAELUP010000065">
    <property type="protein sequence ID" value="MBJ6362337.1"/>
    <property type="molecule type" value="Genomic_DNA"/>
</dbReference>
<dbReference type="RefSeq" id="WP_199019855.1">
    <property type="nucleotide sequence ID" value="NZ_JAELUP010000065.1"/>
</dbReference>
<organism evidence="1 2">
    <name type="scientific">Paenibacillus roseus</name>
    <dbReference type="NCBI Taxonomy" id="2798579"/>
    <lineage>
        <taxon>Bacteria</taxon>
        <taxon>Bacillati</taxon>
        <taxon>Bacillota</taxon>
        <taxon>Bacilli</taxon>
        <taxon>Bacillales</taxon>
        <taxon>Paenibacillaceae</taxon>
        <taxon>Paenibacillus</taxon>
    </lineage>
</organism>
<sequence length="46" mass="5455">MQLRACHYDDNTDMLTVINVEGIIYHYPATVKGEMLLVCFSFFLRW</sequence>
<comment type="caution">
    <text evidence="1">The sequence shown here is derived from an EMBL/GenBank/DDBJ whole genome shotgun (WGS) entry which is preliminary data.</text>
</comment>
<evidence type="ECO:0000313" key="1">
    <source>
        <dbReference type="EMBL" id="MBJ6362337.1"/>
    </source>
</evidence>
<gene>
    <name evidence="1" type="ORF">JFN88_13760</name>
</gene>
<dbReference type="Proteomes" id="UP000640274">
    <property type="component" value="Unassembled WGS sequence"/>
</dbReference>
<dbReference type="AlphaFoldDB" id="A0A934MVP5"/>
<name>A0A934MVP5_9BACL</name>